<accession>A0A1V2VV23</accession>
<protein>
    <submittedName>
        <fullName evidence="1">Uncharacterized protein</fullName>
    </submittedName>
</protein>
<sequence length="118" mass="13027">MTREELKAVAETMIAQLGGNKFVAMTGAKDFLFGATEGNDPYVQFKIPANFAKDNISIIKIVLNQMDTYDVEYLKVGKKKNDFGGFSPVAELVAKSEGIYCDMLADDFKEKTGLETNL</sequence>
<name>A0A1V2VV23_9BURK</name>
<organism evidence="1 2">
    <name type="scientific">Burkholderia cenocepacia</name>
    <dbReference type="NCBI Taxonomy" id="95486"/>
    <lineage>
        <taxon>Bacteria</taxon>
        <taxon>Pseudomonadati</taxon>
        <taxon>Pseudomonadota</taxon>
        <taxon>Betaproteobacteria</taxon>
        <taxon>Burkholderiales</taxon>
        <taxon>Burkholderiaceae</taxon>
        <taxon>Burkholderia</taxon>
        <taxon>Burkholderia cepacia complex</taxon>
    </lineage>
</organism>
<dbReference type="Proteomes" id="UP000188543">
    <property type="component" value="Unassembled WGS sequence"/>
</dbReference>
<dbReference type="EMBL" id="MUTJ01000100">
    <property type="protein sequence ID" value="ONU76293.1"/>
    <property type="molecule type" value="Genomic_DNA"/>
</dbReference>
<evidence type="ECO:0000313" key="2">
    <source>
        <dbReference type="Proteomes" id="UP000188543"/>
    </source>
</evidence>
<comment type="caution">
    <text evidence="1">The sequence shown here is derived from an EMBL/GenBank/DDBJ whole genome shotgun (WGS) entry which is preliminary data.</text>
</comment>
<dbReference type="RefSeq" id="WP_077233590.1">
    <property type="nucleotide sequence ID" value="NZ_MUTB01000172.1"/>
</dbReference>
<reference evidence="1 2" key="1">
    <citation type="submission" date="2016-08" db="EMBL/GenBank/DDBJ databases">
        <authorList>
            <person name="Seilhamer J.J."/>
        </authorList>
    </citation>
    <scope>NUCLEOTIDE SEQUENCE [LARGE SCALE GENOMIC DNA]</scope>
    <source>
        <strain evidence="1 2">VC14762</strain>
    </source>
</reference>
<gene>
    <name evidence="1" type="ORF">A8E72_33820</name>
</gene>
<dbReference type="AlphaFoldDB" id="A0A1V2VV23"/>
<evidence type="ECO:0000313" key="1">
    <source>
        <dbReference type="EMBL" id="ONU76293.1"/>
    </source>
</evidence>
<proteinExistence type="predicted"/>